<comment type="cofactor">
    <cofactor evidence="1">
        <name>pyridoxal 5'-phosphate</name>
        <dbReference type="ChEBI" id="CHEBI:597326"/>
    </cofactor>
</comment>
<gene>
    <name evidence="7" type="ORF">SAMN02745206_00376</name>
</gene>
<accession>A0A1M4TTY2</accession>
<evidence type="ECO:0000256" key="2">
    <source>
        <dbReference type="ARBA" id="ARBA00010869"/>
    </source>
</evidence>
<dbReference type="CDD" id="cd01562">
    <property type="entry name" value="Thr-dehyd"/>
    <property type="match status" value="1"/>
</dbReference>
<dbReference type="GO" id="GO:0009097">
    <property type="term" value="P:isoleucine biosynthetic process"/>
    <property type="evidence" value="ECO:0007669"/>
    <property type="project" value="TreeGrafter"/>
</dbReference>
<dbReference type="InterPro" id="IPR050147">
    <property type="entry name" value="Ser/Thr_Dehydratase"/>
</dbReference>
<dbReference type="PANTHER" id="PTHR48078:SF6">
    <property type="entry name" value="L-THREONINE DEHYDRATASE CATABOLIC TDCB"/>
    <property type="match status" value="1"/>
</dbReference>
<dbReference type="FunFam" id="3.40.50.1100:FF:000007">
    <property type="entry name" value="L-threonine dehydratase catabolic TdcB"/>
    <property type="match status" value="1"/>
</dbReference>
<keyword evidence="4 7" id="KW-0456">Lyase</keyword>
<dbReference type="InterPro" id="IPR001926">
    <property type="entry name" value="TrpB-like_PALP"/>
</dbReference>
<sequence length="401" mass="42742">MNMELDRIRDAARVLKARIIRTPLVYSPTLSDLFGADVYLKLENLQKTGSFKVRGATYKILKNRDKLGPRGVVAASAGNHAQGVALAARQAGVPAVIVMPVWASITKQIATRNYGGDVILHGTSLSESLDKALELSREGRTFIHPFDDEDIMAGQGTVGLEILEDLPDPDLVLVPVGGGGLIGGIGTAIKALRPRTQVVGVEAAVCPSANEALRTGRLVAVGSAQSIADGIAVKRLGEKTFEVIRRRVDRVVTVDEEHIAEALLLLLERKKVLAEGAGAVPLGALLTGAVRCEKGRKVVLVVSGGNVDSPLLGRVLTKGLLKSGRLMRFTVQVDDVPGSLARLLGVVAAHGANVLHIYHDRNVPDLPLHVTRVELEVETRGFDHMEALTEALKTAGYQLVP</sequence>
<comment type="catalytic activity">
    <reaction evidence="5">
        <text>L-serine = pyruvate + NH4(+)</text>
        <dbReference type="Rhea" id="RHEA:19169"/>
        <dbReference type="ChEBI" id="CHEBI:15361"/>
        <dbReference type="ChEBI" id="CHEBI:28938"/>
        <dbReference type="ChEBI" id="CHEBI:33384"/>
        <dbReference type="EC" id="4.3.1.17"/>
    </reaction>
</comment>
<evidence type="ECO:0000256" key="3">
    <source>
        <dbReference type="ARBA" id="ARBA00022898"/>
    </source>
</evidence>
<evidence type="ECO:0000259" key="6">
    <source>
        <dbReference type="PROSITE" id="PS51671"/>
    </source>
</evidence>
<dbReference type="GO" id="GO:0006565">
    <property type="term" value="P:L-serine catabolic process"/>
    <property type="evidence" value="ECO:0007669"/>
    <property type="project" value="TreeGrafter"/>
</dbReference>
<dbReference type="AlphaFoldDB" id="A0A1M4TTY2"/>
<evidence type="ECO:0000256" key="1">
    <source>
        <dbReference type="ARBA" id="ARBA00001933"/>
    </source>
</evidence>
<dbReference type="GO" id="GO:0006567">
    <property type="term" value="P:L-threonine catabolic process"/>
    <property type="evidence" value="ECO:0007669"/>
    <property type="project" value="InterPro"/>
</dbReference>
<protein>
    <submittedName>
        <fullName evidence="7">L-threonine ammonia-lyase</fullName>
    </submittedName>
</protein>
<evidence type="ECO:0000313" key="7">
    <source>
        <dbReference type="EMBL" id="SHE47854.1"/>
    </source>
</evidence>
<dbReference type="Gene3D" id="3.40.50.1100">
    <property type="match status" value="2"/>
</dbReference>
<proteinExistence type="inferred from homology"/>
<dbReference type="PROSITE" id="PS51671">
    <property type="entry name" value="ACT"/>
    <property type="match status" value="1"/>
</dbReference>
<keyword evidence="8" id="KW-1185">Reference proteome</keyword>
<feature type="domain" description="ACT" evidence="6">
    <location>
        <begin position="328"/>
        <end position="401"/>
    </location>
</feature>
<dbReference type="PANTHER" id="PTHR48078">
    <property type="entry name" value="THREONINE DEHYDRATASE, MITOCHONDRIAL-RELATED"/>
    <property type="match status" value="1"/>
</dbReference>
<keyword evidence="3" id="KW-0663">Pyridoxal phosphate</keyword>
<organism evidence="7 8">
    <name type="scientific">Desulfacinum infernum DSM 9756</name>
    <dbReference type="NCBI Taxonomy" id="1121391"/>
    <lineage>
        <taxon>Bacteria</taxon>
        <taxon>Pseudomonadati</taxon>
        <taxon>Thermodesulfobacteriota</taxon>
        <taxon>Syntrophobacteria</taxon>
        <taxon>Syntrophobacterales</taxon>
        <taxon>Syntrophobacteraceae</taxon>
        <taxon>Desulfacinum</taxon>
    </lineage>
</organism>
<dbReference type="EMBL" id="FQVB01000004">
    <property type="protein sequence ID" value="SHE47854.1"/>
    <property type="molecule type" value="Genomic_DNA"/>
</dbReference>
<dbReference type="InterPro" id="IPR036052">
    <property type="entry name" value="TrpB-like_PALP_sf"/>
</dbReference>
<dbReference type="InterPro" id="IPR005789">
    <property type="entry name" value="Thr_deHydtase_catblc"/>
</dbReference>
<dbReference type="Proteomes" id="UP000184076">
    <property type="component" value="Unassembled WGS sequence"/>
</dbReference>
<dbReference type="Pfam" id="PF00291">
    <property type="entry name" value="PALP"/>
    <property type="match status" value="1"/>
</dbReference>
<evidence type="ECO:0000313" key="8">
    <source>
        <dbReference type="Proteomes" id="UP000184076"/>
    </source>
</evidence>
<dbReference type="CDD" id="cd04886">
    <property type="entry name" value="ACT_ThrD-II-like"/>
    <property type="match status" value="1"/>
</dbReference>
<dbReference type="GO" id="GO:0004794">
    <property type="term" value="F:threonine deaminase activity"/>
    <property type="evidence" value="ECO:0007669"/>
    <property type="project" value="InterPro"/>
</dbReference>
<name>A0A1M4TTY2_9BACT</name>
<dbReference type="NCBIfam" id="TIGR01127">
    <property type="entry name" value="ilvA_1Cterm"/>
    <property type="match status" value="1"/>
</dbReference>
<evidence type="ECO:0000256" key="5">
    <source>
        <dbReference type="ARBA" id="ARBA00049406"/>
    </source>
</evidence>
<dbReference type="InterPro" id="IPR002912">
    <property type="entry name" value="ACT_dom"/>
</dbReference>
<dbReference type="GO" id="GO:0003941">
    <property type="term" value="F:L-serine ammonia-lyase activity"/>
    <property type="evidence" value="ECO:0007669"/>
    <property type="project" value="UniProtKB-EC"/>
</dbReference>
<dbReference type="InterPro" id="IPR044561">
    <property type="entry name" value="ACT_ThrD-II-like"/>
</dbReference>
<reference evidence="8" key="1">
    <citation type="submission" date="2016-11" db="EMBL/GenBank/DDBJ databases">
        <authorList>
            <person name="Varghese N."/>
            <person name="Submissions S."/>
        </authorList>
    </citation>
    <scope>NUCLEOTIDE SEQUENCE [LARGE SCALE GENOMIC DNA]</scope>
    <source>
        <strain evidence="8">DSM 9756</strain>
    </source>
</reference>
<dbReference type="SUPFAM" id="SSF53686">
    <property type="entry name" value="Tryptophan synthase beta subunit-like PLP-dependent enzymes"/>
    <property type="match status" value="1"/>
</dbReference>
<dbReference type="STRING" id="1121391.SAMN02745206_00376"/>
<evidence type="ECO:0000256" key="4">
    <source>
        <dbReference type="ARBA" id="ARBA00023239"/>
    </source>
</evidence>
<comment type="similarity">
    <text evidence="2">Belongs to the serine/threonine dehydratase family.</text>
</comment>